<feature type="region of interest" description="Disordered" evidence="1">
    <location>
        <begin position="356"/>
        <end position="375"/>
    </location>
</feature>
<dbReference type="InterPro" id="IPR009057">
    <property type="entry name" value="Homeodomain-like_sf"/>
</dbReference>
<evidence type="ECO:0000256" key="1">
    <source>
        <dbReference type="SAM" id="MobiDB-lite"/>
    </source>
</evidence>
<accession>A0A518H1H3</accession>
<gene>
    <name evidence="3" type="ORF">ElP_25810</name>
</gene>
<dbReference type="InterPro" id="IPR038717">
    <property type="entry name" value="Tc1-like_DDE_dom"/>
</dbReference>
<dbReference type="PANTHER" id="PTHR30347">
    <property type="entry name" value="POTASSIUM CHANNEL RELATED"/>
    <property type="match status" value="1"/>
</dbReference>
<dbReference type="InterPro" id="IPR052702">
    <property type="entry name" value="MscS-like_channel"/>
</dbReference>
<evidence type="ECO:0000313" key="4">
    <source>
        <dbReference type="Proteomes" id="UP000317835"/>
    </source>
</evidence>
<feature type="compositionally biased region" description="Polar residues" evidence="1">
    <location>
        <begin position="359"/>
        <end position="374"/>
    </location>
</feature>
<keyword evidence="4" id="KW-1185">Reference proteome</keyword>
<reference evidence="3 4" key="1">
    <citation type="submission" date="2019-02" db="EMBL/GenBank/DDBJ databases">
        <title>Deep-cultivation of Planctomycetes and their phenomic and genomic characterization uncovers novel biology.</title>
        <authorList>
            <person name="Wiegand S."/>
            <person name="Jogler M."/>
            <person name="Boedeker C."/>
            <person name="Pinto D."/>
            <person name="Vollmers J."/>
            <person name="Rivas-Marin E."/>
            <person name="Kohn T."/>
            <person name="Peeters S.H."/>
            <person name="Heuer A."/>
            <person name="Rast P."/>
            <person name="Oberbeckmann S."/>
            <person name="Bunk B."/>
            <person name="Jeske O."/>
            <person name="Meyerdierks A."/>
            <person name="Storesund J.E."/>
            <person name="Kallscheuer N."/>
            <person name="Luecker S."/>
            <person name="Lage O.M."/>
            <person name="Pohl T."/>
            <person name="Merkel B.J."/>
            <person name="Hornburger P."/>
            <person name="Mueller R.-W."/>
            <person name="Bruemmer F."/>
            <person name="Labrenz M."/>
            <person name="Spormann A.M."/>
            <person name="Op den Camp H."/>
            <person name="Overmann J."/>
            <person name="Amann R."/>
            <person name="Jetten M.S.M."/>
            <person name="Mascher T."/>
            <person name="Medema M.H."/>
            <person name="Devos D.P."/>
            <person name="Kaster A.-K."/>
            <person name="Ovreas L."/>
            <person name="Rohde M."/>
            <person name="Galperin M.Y."/>
            <person name="Jogler C."/>
        </authorList>
    </citation>
    <scope>NUCLEOTIDE SEQUENCE [LARGE SCALE GENOMIC DNA]</scope>
    <source>
        <strain evidence="3 4">ElP</strain>
    </source>
</reference>
<dbReference type="AlphaFoldDB" id="A0A518H1H3"/>
<dbReference type="PANTHER" id="PTHR30347:SF1">
    <property type="entry name" value="MECHANOSENSITIVE CHANNEL MSCK"/>
    <property type="match status" value="1"/>
</dbReference>
<evidence type="ECO:0000313" key="3">
    <source>
        <dbReference type="EMBL" id="QDV34687.1"/>
    </source>
</evidence>
<dbReference type="EMBL" id="CP036426">
    <property type="protein sequence ID" value="QDV34687.1"/>
    <property type="molecule type" value="Genomic_DNA"/>
</dbReference>
<protein>
    <recommendedName>
        <fullName evidence="2">Tc1-like transposase DDE domain-containing protein</fullName>
    </recommendedName>
</protein>
<sequence length="536" mass="59292">MARPLAELVLSDDERQTLTTWASRPKSTLRRATRARIVPACAEGLENEAVAARPRVCSATVGTRRRRFVERRLEGLADEPRPGAPRTIADADVERVVTGTLETKPESATHWSTRGMAEAAGMSQTAVGRIWRSFGLKPHLRETSKLSTDPFFVAKVRDVVGLYMSPPERAIALCVDEKSQVQALGRTQPLLPMTPGQAGRPTHDYVRNGTTSLFAALDVATGEVIGRCHRRHRAKGFLRFLDEVHARVPREPGVEVHLVLDHYATHETPAVERWFLRPPEYHPHFTPTRSSWLNPVGRFFAEITETRIRRGVFRSVAALEAAIRGYLEHHNADPKPFVWAADAGLIPNRIKRVCKRTSDSGQSSGTSVRTSRQVPQAVCMADHEAEERTRRDVVTCPAAIGAAIRIRLATVRRPVTKIAAPISGAKRVKVGCEKAGASAWGDGRASGGRNWRFATSSYAQLCHDMLEGEPSLGDLLDRPGERRAQGLLHHRSTGFADGHQPMERPLLRTALLQLTHEQAVRQHDRVHVPGLALVIT</sequence>
<evidence type="ECO:0000259" key="2">
    <source>
        <dbReference type="Pfam" id="PF13358"/>
    </source>
</evidence>
<feature type="domain" description="Tc1-like transposase DDE" evidence="2">
    <location>
        <begin position="173"/>
        <end position="318"/>
    </location>
</feature>
<dbReference type="Pfam" id="PF13565">
    <property type="entry name" value="HTH_32"/>
    <property type="match status" value="1"/>
</dbReference>
<dbReference type="Pfam" id="PF13358">
    <property type="entry name" value="DDE_3"/>
    <property type="match status" value="1"/>
</dbReference>
<dbReference type="SUPFAM" id="SSF46689">
    <property type="entry name" value="Homeodomain-like"/>
    <property type="match status" value="1"/>
</dbReference>
<dbReference type="Proteomes" id="UP000317835">
    <property type="component" value="Chromosome"/>
</dbReference>
<proteinExistence type="predicted"/>
<name>A0A518H1H3_9BACT</name>
<dbReference type="InterPro" id="IPR047655">
    <property type="entry name" value="Transpos_IS630-like"/>
</dbReference>
<dbReference type="NCBIfam" id="NF033545">
    <property type="entry name" value="transpos_IS630"/>
    <property type="match status" value="1"/>
</dbReference>
<organism evidence="3 4">
    <name type="scientific">Tautonia plasticadhaerens</name>
    <dbReference type="NCBI Taxonomy" id="2527974"/>
    <lineage>
        <taxon>Bacteria</taxon>
        <taxon>Pseudomonadati</taxon>
        <taxon>Planctomycetota</taxon>
        <taxon>Planctomycetia</taxon>
        <taxon>Isosphaerales</taxon>
        <taxon>Isosphaeraceae</taxon>
        <taxon>Tautonia</taxon>
    </lineage>
</organism>
<dbReference type="KEGG" id="tpla:ElP_25810"/>